<name>A0A7C9EUW7_OPUST</name>
<protein>
    <submittedName>
        <fullName evidence="1">Uncharacterized protein</fullName>
    </submittedName>
</protein>
<dbReference type="AlphaFoldDB" id="A0A7C9EUW7"/>
<organism evidence="1">
    <name type="scientific">Opuntia streptacantha</name>
    <name type="common">Prickly pear cactus</name>
    <name type="synonym">Opuntia cardona</name>
    <dbReference type="NCBI Taxonomy" id="393608"/>
    <lineage>
        <taxon>Eukaryota</taxon>
        <taxon>Viridiplantae</taxon>
        <taxon>Streptophyta</taxon>
        <taxon>Embryophyta</taxon>
        <taxon>Tracheophyta</taxon>
        <taxon>Spermatophyta</taxon>
        <taxon>Magnoliopsida</taxon>
        <taxon>eudicotyledons</taxon>
        <taxon>Gunneridae</taxon>
        <taxon>Pentapetalae</taxon>
        <taxon>Caryophyllales</taxon>
        <taxon>Cactineae</taxon>
        <taxon>Cactaceae</taxon>
        <taxon>Opuntioideae</taxon>
        <taxon>Opuntia</taxon>
    </lineage>
</organism>
<dbReference type="EMBL" id="GISG01248927">
    <property type="protein sequence ID" value="MBA4670868.1"/>
    <property type="molecule type" value="Transcribed_RNA"/>
</dbReference>
<reference evidence="1" key="2">
    <citation type="submission" date="2020-07" db="EMBL/GenBank/DDBJ databases">
        <authorList>
            <person name="Vera ALvarez R."/>
            <person name="Arias-Moreno D.M."/>
            <person name="Jimenez-Jacinto V."/>
            <person name="Jimenez-Bremont J.F."/>
            <person name="Swaminathan K."/>
            <person name="Moose S.P."/>
            <person name="Guerrero-Gonzalez M.L."/>
            <person name="Marino-Ramirez L."/>
            <person name="Landsman D."/>
            <person name="Rodriguez-Kessler M."/>
            <person name="Delgado-Sanchez P."/>
        </authorList>
    </citation>
    <scope>NUCLEOTIDE SEQUENCE</scope>
    <source>
        <tissue evidence="1">Cladode</tissue>
    </source>
</reference>
<reference evidence="1" key="1">
    <citation type="journal article" date="2013" name="J. Plant Res.">
        <title>Effect of fungi and light on seed germination of three Opuntia species from semiarid lands of central Mexico.</title>
        <authorList>
            <person name="Delgado-Sanchez P."/>
            <person name="Jimenez-Bremont J.F."/>
            <person name="Guerrero-Gonzalez Mde L."/>
            <person name="Flores J."/>
        </authorList>
    </citation>
    <scope>NUCLEOTIDE SEQUENCE</scope>
    <source>
        <tissue evidence="1">Cladode</tissue>
    </source>
</reference>
<sequence>MWKQQNVHFVIAWKPESMKLPYSHITSTVLCIIQQMTKKWAQDLFFSLIKFFTPFHFFPHSIPPPQRLISFIPILSRSLKKNHSILPNHFNFKKNLILRRPSFPLFSLSQSLTLPFFRTPSKKLPFIPSLLTRSITLLPTKSTSP</sequence>
<proteinExistence type="predicted"/>
<evidence type="ECO:0000313" key="1">
    <source>
        <dbReference type="EMBL" id="MBA4670868.1"/>
    </source>
</evidence>
<accession>A0A7C9EUW7</accession>